<feature type="non-terminal residue" evidence="1">
    <location>
        <position position="236"/>
    </location>
</feature>
<gene>
    <name evidence="1" type="ORF">S06H3_55448</name>
</gene>
<sequence>QTINTGRVPVNITSIEVIRPGVAAVGVLPGEKIELTYGDTLKVNVSFDYRGLAMETVLEGAIGKLHAFPTDWLEVLLKSGTTIDIPESFEFTPYERSVEIPITSDIDPGTDYDLSVSLLDYREAGHPTEVDVIDIVGIPPTFELIQHTVYPYAYVYDGKTDFSIFTCKTPSFIPTDWAAKKFAEAVESEVEKAGGRVIDLKVYADMAGPFGLWDNFRIEVEGTPLGAAQGVGAVGI</sequence>
<protein>
    <submittedName>
        <fullName evidence="1">Uncharacterized protein</fullName>
    </submittedName>
</protein>
<feature type="non-terminal residue" evidence="1">
    <location>
        <position position="1"/>
    </location>
</feature>
<comment type="caution">
    <text evidence="1">The sequence shown here is derived from an EMBL/GenBank/DDBJ whole genome shotgun (WGS) entry which is preliminary data.</text>
</comment>
<evidence type="ECO:0000313" key="1">
    <source>
        <dbReference type="EMBL" id="GAI57816.1"/>
    </source>
</evidence>
<proteinExistence type="predicted"/>
<accession>X1QSM8</accession>
<name>X1QSM8_9ZZZZ</name>
<reference evidence="1" key="1">
    <citation type="journal article" date="2014" name="Front. Microbiol.">
        <title>High frequency of phylogenetically diverse reductive dehalogenase-homologous genes in deep subseafloor sedimentary metagenomes.</title>
        <authorList>
            <person name="Kawai M."/>
            <person name="Futagami T."/>
            <person name="Toyoda A."/>
            <person name="Takaki Y."/>
            <person name="Nishi S."/>
            <person name="Hori S."/>
            <person name="Arai W."/>
            <person name="Tsubouchi T."/>
            <person name="Morono Y."/>
            <person name="Uchiyama I."/>
            <person name="Ito T."/>
            <person name="Fujiyama A."/>
            <person name="Inagaki F."/>
            <person name="Takami H."/>
        </authorList>
    </citation>
    <scope>NUCLEOTIDE SEQUENCE</scope>
    <source>
        <strain evidence="1">Expedition CK06-06</strain>
    </source>
</reference>
<organism evidence="1">
    <name type="scientific">marine sediment metagenome</name>
    <dbReference type="NCBI Taxonomy" id="412755"/>
    <lineage>
        <taxon>unclassified sequences</taxon>
        <taxon>metagenomes</taxon>
        <taxon>ecological metagenomes</taxon>
    </lineage>
</organism>
<dbReference type="AlphaFoldDB" id="X1QSM8"/>
<dbReference type="EMBL" id="BARV01035549">
    <property type="protein sequence ID" value="GAI57816.1"/>
    <property type="molecule type" value="Genomic_DNA"/>
</dbReference>